<protein>
    <submittedName>
        <fullName evidence="1">Uncharacterized protein</fullName>
    </submittedName>
</protein>
<dbReference type="EMBL" id="KN125407">
    <property type="protein sequence ID" value="KFO18424.1"/>
    <property type="molecule type" value="Genomic_DNA"/>
</dbReference>
<evidence type="ECO:0000313" key="1">
    <source>
        <dbReference type="EMBL" id="KFO18424.1"/>
    </source>
</evidence>
<accession>A0A091CIW9</accession>
<keyword evidence="2" id="KW-1185">Reference proteome</keyword>
<evidence type="ECO:0000313" key="2">
    <source>
        <dbReference type="Proteomes" id="UP000028990"/>
    </source>
</evidence>
<dbReference type="Proteomes" id="UP000028990">
    <property type="component" value="Unassembled WGS sequence"/>
</dbReference>
<sequence length="205" mass="22513">MVKTLVKTVVVPASEWFEAVGGEDSPLPITRNSATHGPTAPDVRVEAMVTFLNQRSKLTEPDPYRPVAVTFRCLISFTADTNPSSKETLEAKAWAKQELVTKKPCVPKTRSPTVWHTNTSQVLALQAQATKPLPQPGATTAEDWYHTRPRPRTQRHCCEELAHIQTLERGRALRTYAVDPGLLNVPGTALCTPLPEAGGARVLWA</sequence>
<proteinExistence type="predicted"/>
<reference evidence="1 2" key="1">
    <citation type="submission" date="2013-11" db="EMBL/GenBank/DDBJ databases">
        <title>The Damaraland mole rat (Fukomys damarensis) genome and evolution of African mole rats.</title>
        <authorList>
            <person name="Gladyshev V.N."/>
            <person name="Fang X."/>
        </authorList>
    </citation>
    <scope>NUCLEOTIDE SEQUENCE [LARGE SCALE GENOMIC DNA]</scope>
    <source>
        <tissue evidence="1">Liver</tissue>
    </source>
</reference>
<dbReference type="AlphaFoldDB" id="A0A091CIW9"/>
<name>A0A091CIW9_FUKDA</name>
<organism evidence="1 2">
    <name type="scientific">Fukomys damarensis</name>
    <name type="common">Damaraland mole rat</name>
    <name type="synonym">Cryptomys damarensis</name>
    <dbReference type="NCBI Taxonomy" id="885580"/>
    <lineage>
        <taxon>Eukaryota</taxon>
        <taxon>Metazoa</taxon>
        <taxon>Chordata</taxon>
        <taxon>Craniata</taxon>
        <taxon>Vertebrata</taxon>
        <taxon>Euteleostomi</taxon>
        <taxon>Mammalia</taxon>
        <taxon>Eutheria</taxon>
        <taxon>Euarchontoglires</taxon>
        <taxon>Glires</taxon>
        <taxon>Rodentia</taxon>
        <taxon>Hystricomorpha</taxon>
        <taxon>Bathyergidae</taxon>
        <taxon>Fukomys</taxon>
    </lineage>
</organism>
<gene>
    <name evidence="1" type="ORF">H920_20192</name>
</gene>